<evidence type="ECO:0000313" key="2">
    <source>
        <dbReference type="Proteomes" id="UP000399805"/>
    </source>
</evidence>
<accession>A0A6I8M027</accession>
<name>A0A6I8M027_9PSEU</name>
<gene>
    <name evidence="1" type="ORF">AA23TX_07651</name>
</gene>
<evidence type="ECO:0000313" key="1">
    <source>
        <dbReference type="EMBL" id="VVJ22734.1"/>
    </source>
</evidence>
<reference evidence="1 2" key="1">
    <citation type="submission" date="2019-09" db="EMBL/GenBank/DDBJ databases">
        <authorList>
            <person name="Leyn A S."/>
        </authorList>
    </citation>
    <scope>NUCLEOTIDE SEQUENCE [LARGE SCALE GENOMIC DNA]</scope>
    <source>
        <strain evidence="1">AA231_1</strain>
    </source>
</reference>
<proteinExistence type="predicted"/>
<dbReference type="AlphaFoldDB" id="A0A6I8M027"/>
<protein>
    <submittedName>
        <fullName evidence="1">Uncharacterized protein</fullName>
    </submittedName>
</protein>
<dbReference type="EMBL" id="CABVGP010000003">
    <property type="protein sequence ID" value="VVJ22734.1"/>
    <property type="molecule type" value="Genomic_DNA"/>
</dbReference>
<dbReference type="Proteomes" id="UP000399805">
    <property type="component" value="Unassembled WGS sequence"/>
</dbReference>
<organism evidence="1 2">
    <name type="scientific">Amycolatopsis camponoti</name>
    <dbReference type="NCBI Taxonomy" id="2606593"/>
    <lineage>
        <taxon>Bacteria</taxon>
        <taxon>Bacillati</taxon>
        <taxon>Actinomycetota</taxon>
        <taxon>Actinomycetes</taxon>
        <taxon>Pseudonocardiales</taxon>
        <taxon>Pseudonocardiaceae</taxon>
        <taxon>Amycolatopsis</taxon>
    </lineage>
</organism>
<keyword evidence="2" id="KW-1185">Reference proteome</keyword>
<sequence>MTDLGFDFTADSLLRDVDDLFHPQRTVNSVNELCALFTFCLTKLGEDTTRLSTELGSAGRIEQARLIHALTDTYAALGVHLSALGTVLIDDIDLTTTFVEAFEPARLAGEQLTSLAGKLDPGWCLLPLTDDQRLHAPCRPGQFAEKTRYPFTPEEKRAYTISFLFTASRLLGDVEDIHHPQRTVNSVNELCALLTYCLTKLGEDTTKVSTELGSAGRIEQARLVHALTDTYTALGVHLSALGTVLIDDIDLTTTFVDAFETACLAGEQLTSLAEKLDPAGLSRI</sequence>
<dbReference type="RefSeq" id="WP_155547687.1">
    <property type="nucleotide sequence ID" value="NZ_CABVGP010000003.1"/>
</dbReference>